<organism evidence="1 2">
    <name type="scientific">Phytoactinopolyspora alkaliphila</name>
    <dbReference type="NCBI Taxonomy" id="1783498"/>
    <lineage>
        <taxon>Bacteria</taxon>
        <taxon>Bacillati</taxon>
        <taxon>Actinomycetota</taxon>
        <taxon>Actinomycetes</taxon>
        <taxon>Jiangellales</taxon>
        <taxon>Jiangellaceae</taxon>
        <taxon>Phytoactinopolyspora</taxon>
    </lineage>
</organism>
<name>A0A6N9YII8_9ACTN</name>
<dbReference type="AlphaFoldDB" id="A0A6N9YII8"/>
<keyword evidence="2" id="KW-1185">Reference proteome</keyword>
<gene>
    <name evidence="1" type="ORF">G1H11_05340</name>
</gene>
<accession>A0A6N9YII8</accession>
<comment type="caution">
    <text evidence="1">The sequence shown here is derived from an EMBL/GenBank/DDBJ whole genome shotgun (WGS) entry which is preliminary data.</text>
</comment>
<proteinExistence type="predicted"/>
<evidence type="ECO:0008006" key="3">
    <source>
        <dbReference type="Google" id="ProtNLM"/>
    </source>
</evidence>
<evidence type="ECO:0000313" key="1">
    <source>
        <dbReference type="EMBL" id="NED94730.1"/>
    </source>
</evidence>
<reference evidence="1 2" key="1">
    <citation type="submission" date="2020-02" db="EMBL/GenBank/DDBJ databases">
        <authorList>
            <person name="Li X.-J."/>
            <person name="Feng X.-M."/>
        </authorList>
    </citation>
    <scope>NUCLEOTIDE SEQUENCE [LARGE SCALE GENOMIC DNA]</scope>
    <source>
        <strain evidence="1 2">CGMCC 4.7225</strain>
    </source>
</reference>
<sequence length="222" mass="24128">MWMVRYVVLCGSNDPNQPYDVLCVEATCESDGAIGYLTQVYRRESAADPWEPWPGRERTCRTFSTGEPIPLEDVEAEILAILEEHYEAVTQPRIEVAPAYNAVVNLPVLAATDDVGPVGFEIENPLPGQVDAVPEYAWSWSNGDGGSGPGRSYDGTDPLTQPDHYPVRAIYSSAGEQEVGLEATWAVTLTVEGIPPITDIEPLVYEAAETFTVHSAGTVLVD</sequence>
<dbReference type="EMBL" id="JAAGOB010000002">
    <property type="protein sequence ID" value="NED94730.1"/>
    <property type="molecule type" value="Genomic_DNA"/>
</dbReference>
<dbReference type="Proteomes" id="UP000469185">
    <property type="component" value="Unassembled WGS sequence"/>
</dbReference>
<protein>
    <recommendedName>
        <fullName evidence="3">PKD domain-containing protein</fullName>
    </recommendedName>
</protein>
<evidence type="ECO:0000313" key="2">
    <source>
        <dbReference type="Proteomes" id="UP000469185"/>
    </source>
</evidence>